<dbReference type="PROSITE" id="PS50887">
    <property type="entry name" value="GGDEF"/>
    <property type="match status" value="1"/>
</dbReference>
<dbReference type="Gene3D" id="3.30.70.270">
    <property type="match status" value="1"/>
</dbReference>
<keyword evidence="4" id="KW-1185">Reference proteome</keyword>
<evidence type="ECO:0000259" key="2">
    <source>
        <dbReference type="PROSITE" id="PS50887"/>
    </source>
</evidence>
<feature type="domain" description="GGDEF" evidence="2">
    <location>
        <begin position="441"/>
        <end position="569"/>
    </location>
</feature>
<dbReference type="InterPro" id="IPR050469">
    <property type="entry name" value="Diguanylate_Cyclase"/>
</dbReference>
<dbReference type="NCBIfam" id="TIGR00254">
    <property type="entry name" value="GGDEF"/>
    <property type="match status" value="1"/>
</dbReference>
<feature type="transmembrane region" description="Helical" evidence="1">
    <location>
        <begin position="377"/>
        <end position="397"/>
    </location>
</feature>
<dbReference type="PANTHER" id="PTHR45138:SF6">
    <property type="entry name" value="DIGUANYLATE CYCLASE DGCN"/>
    <property type="match status" value="1"/>
</dbReference>
<feature type="transmembrane region" description="Helical" evidence="1">
    <location>
        <begin position="273"/>
        <end position="294"/>
    </location>
</feature>
<dbReference type="EMBL" id="FNHZ01000009">
    <property type="protein sequence ID" value="SDN24382.1"/>
    <property type="molecule type" value="Genomic_DNA"/>
</dbReference>
<keyword evidence="1" id="KW-1133">Transmembrane helix</keyword>
<dbReference type="Proteomes" id="UP000187651">
    <property type="component" value="Unassembled WGS sequence"/>
</dbReference>
<keyword evidence="1" id="KW-0472">Membrane</keyword>
<protein>
    <submittedName>
        <fullName evidence="3">Diguanylate cyclase (GGDEF) domain-containing protein</fullName>
    </submittedName>
</protein>
<dbReference type="InterPro" id="IPR029787">
    <property type="entry name" value="Nucleotide_cyclase"/>
</dbReference>
<feature type="transmembrane region" description="Helical" evidence="1">
    <location>
        <begin position="213"/>
        <end position="234"/>
    </location>
</feature>
<proteinExistence type="predicted"/>
<feature type="transmembrane region" description="Helical" evidence="1">
    <location>
        <begin position="181"/>
        <end position="206"/>
    </location>
</feature>
<sequence>MLNKKNYLSIAVAAFLLLTILFAVSYSLSYKPLGITCYLDSPWTVNYNDKTYTDINFKNINDLTANGFIKKDVISLTTNLADVNVDFPCLFFTSKYSAFIVSLTNLKDGTSLDIYSYDYDRYQDSDFVGCDYHLINLPEDYENYELTITIYVNSDTEALPISMPSLSSYHNQINSYINDHIYALCIGLFAVVFGISFLFISLMFIGVSKNSKIEILTGLFCLDIGIWLLSYYGLLDFFYESRNTTFMSYITMFLILPITYLIIDTVHPTKNKLIFSAVSFINIFIPIELVMLHLNRTVYFNESRGIFFITALITFLILTSYLVTDIKTIHKTRTFKSASNRLQLYGLFCFALCGIIEIATVSLHIFSEDIILIIKNITLPTGISIYIGTVIFNYIIFSTEGLARVQQYNKLKEMAYVDVLTKLPNRAVSDYFMKRYVNSTSNYCIISIDINGLKSVNDTYGHTEGDRLIKDFANCLSENFEDVGVCTRMGGDEFLIYIDSIKEVDLKKRLINLEESYSSLDENNEKGIRHSFAYGYAFKNNLENSSPHTVYMVADQLMYDMKRKQHEQS</sequence>
<keyword evidence="1" id="KW-0812">Transmembrane</keyword>
<evidence type="ECO:0000256" key="1">
    <source>
        <dbReference type="SAM" id="Phobius"/>
    </source>
</evidence>
<feature type="transmembrane region" description="Helical" evidence="1">
    <location>
        <begin position="306"/>
        <end position="323"/>
    </location>
</feature>
<accession>A0A1G9ZRZ8</accession>
<gene>
    <name evidence="3" type="ORF">SAMN05216544_2241</name>
</gene>
<feature type="transmembrane region" description="Helical" evidence="1">
    <location>
        <begin position="246"/>
        <end position="266"/>
    </location>
</feature>
<dbReference type="GO" id="GO:0005886">
    <property type="term" value="C:plasma membrane"/>
    <property type="evidence" value="ECO:0007669"/>
    <property type="project" value="TreeGrafter"/>
</dbReference>
<evidence type="ECO:0000313" key="4">
    <source>
        <dbReference type="Proteomes" id="UP000187651"/>
    </source>
</evidence>
<dbReference type="SUPFAM" id="SSF55073">
    <property type="entry name" value="Nucleotide cyclase"/>
    <property type="match status" value="1"/>
</dbReference>
<dbReference type="GO" id="GO:0043709">
    <property type="term" value="P:cell adhesion involved in single-species biofilm formation"/>
    <property type="evidence" value="ECO:0007669"/>
    <property type="project" value="TreeGrafter"/>
</dbReference>
<dbReference type="CDD" id="cd01949">
    <property type="entry name" value="GGDEF"/>
    <property type="match status" value="1"/>
</dbReference>
<name>A0A1G9ZRZ8_9FIRM</name>
<dbReference type="Pfam" id="PF00990">
    <property type="entry name" value="GGDEF"/>
    <property type="match status" value="1"/>
</dbReference>
<dbReference type="AlphaFoldDB" id="A0A1G9ZRZ8"/>
<dbReference type="RefSeq" id="WP_074522206.1">
    <property type="nucleotide sequence ID" value="NZ_FNHZ01000009.1"/>
</dbReference>
<dbReference type="GO" id="GO:1902201">
    <property type="term" value="P:negative regulation of bacterial-type flagellum-dependent cell motility"/>
    <property type="evidence" value="ECO:0007669"/>
    <property type="project" value="TreeGrafter"/>
</dbReference>
<feature type="transmembrane region" description="Helical" evidence="1">
    <location>
        <begin position="344"/>
        <end position="365"/>
    </location>
</feature>
<dbReference type="InterPro" id="IPR043128">
    <property type="entry name" value="Rev_trsase/Diguanyl_cyclase"/>
</dbReference>
<evidence type="ECO:0000313" key="3">
    <source>
        <dbReference type="EMBL" id="SDN24382.1"/>
    </source>
</evidence>
<dbReference type="PANTHER" id="PTHR45138">
    <property type="entry name" value="REGULATORY COMPONENTS OF SENSORY TRANSDUCTION SYSTEM"/>
    <property type="match status" value="1"/>
</dbReference>
<dbReference type="InterPro" id="IPR000160">
    <property type="entry name" value="GGDEF_dom"/>
</dbReference>
<dbReference type="SMART" id="SM00267">
    <property type="entry name" value="GGDEF"/>
    <property type="match status" value="1"/>
</dbReference>
<organism evidence="3 4">
    <name type="scientific">Lachnospira pectinoschiza</name>
    <dbReference type="NCBI Taxonomy" id="28052"/>
    <lineage>
        <taxon>Bacteria</taxon>
        <taxon>Bacillati</taxon>
        <taxon>Bacillota</taxon>
        <taxon>Clostridia</taxon>
        <taxon>Lachnospirales</taxon>
        <taxon>Lachnospiraceae</taxon>
        <taxon>Lachnospira</taxon>
    </lineage>
</organism>
<dbReference type="GO" id="GO:0052621">
    <property type="term" value="F:diguanylate cyclase activity"/>
    <property type="evidence" value="ECO:0007669"/>
    <property type="project" value="TreeGrafter"/>
</dbReference>
<reference evidence="4" key="1">
    <citation type="submission" date="2016-10" db="EMBL/GenBank/DDBJ databases">
        <authorList>
            <person name="Varghese N."/>
            <person name="Submissions S."/>
        </authorList>
    </citation>
    <scope>NUCLEOTIDE SEQUENCE [LARGE SCALE GENOMIC DNA]</scope>
    <source>
        <strain evidence="4">M83</strain>
    </source>
</reference>